<reference evidence="2" key="1">
    <citation type="journal article" date="2012" name="Proc. Natl. Acad. Sci. U.S.A.">
        <title>Antigenic diversity is generated by distinct evolutionary mechanisms in African trypanosome species.</title>
        <authorList>
            <person name="Jackson A.P."/>
            <person name="Berry A."/>
            <person name="Aslett M."/>
            <person name="Allison H.C."/>
            <person name="Burton P."/>
            <person name="Vavrova-Anderson J."/>
            <person name="Brown R."/>
            <person name="Browne H."/>
            <person name="Corton N."/>
            <person name="Hauser H."/>
            <person name="Gamble J."/>
            <person name="Gilderthorp R."/>
            <person name="Marcello L."/>
            <person name="McQuillan J."/>
            <person name="Otto T.D."/>
            <person name="Quail M.A."/>
            <person name="Sanders M.J."/>
            <person name="van Tonder A."/>
            <person name="Ginger M.L."/>
            <person name="Field M.C."/>
            <person name="Barry J.D."/>
            <person name="Hertz-Fowler C."/>
            <person name="Berriman M."/>
        </authorList>
    </citation>
    <scope>NUCLEOTIDE SEQUENCE</scope>
    <source>
        <strain evidence="2">Y486</strain>
    </source>
</reference>
<dbReference type="EMBL" id="HE573026">
    <property type="protein sequence ID" value="CCC52213.1"/>
    <property type="molecule type" value="Genomic_DNA"/>
</dbReference>
<feature type="signal peptide" evidence="1">
    <location>
        <begin position="1"/>
        <end position="19"/>
    </location>
</feature>
<protein>
    <submittedName>
        <fullName evidence="2">Uncharacterized protein</fullName>
    </submittedName>
</protein>
<organism evidence="2">
    <name type="scientific">Trypanosoma vivax (strain Y486)</name>
    <dbReference type="NCBI Taxonomy" id="1055687"/>
    <lineage>
        <taxon>Eukaryota</taxon>
        <taxon>Discoba</taxon>
        <taxon>Euglenozoa</taxon>
        <taxon>Kinetoplastea</taxon>
        <taxon>Metakinetoplastina</taxon>
        <taxon>Trypanosomatida</taxon>
        <taxon>Trypanosomatidae</taxon>
        <taxon>Trypanosoma</taxon>
        <taxon>Duttonella</taxon>
    </lineage>
</organism>
<evidence type="ECO:0000313" key="2">
    <source>
        <dbReference type="EMBL" id="CCC52213.1"/>
    </source>
</evidence>
<proteinExistence type="predicted"/>
<feature type="chain" id="PRO_5003410402" evidence="1">
    <location>
        <begin position="20"/>
        <end position="764"/>
    </location>
</feature>
<name>G0U451_TRYVY</name>
<keyword evidence="1" id="KW-0732">Signal</keyword>
<accession>G0U451</accession>
<evidence type="ECO:0000256" key="1">
    <source>
        <dbReference type="SAM" id="SignalP"/>
    </source>
</evidence>
<sequence length="764" mass="83300">MITLKHLVFFPSLLGSSVAVRSFHSKSCSSCGQISGSSHSDKDTECKSVGGISGETPTVALNAPSTTLRRFLQQYKSSKGWWASPSHVDALITLLLEQRESGPLHPLIAAEVVRRLGRPVGEAGRGWVVRCSHSASSVARVAEYLLVPLLPLVGTHTVIRPLLPLIVEWLLCIVDMPSNVALSCVALYVTYMHSDSSRHKAQYESPSPEFLLRHFATRCFFFEDADLRAQGCAVLCDILKCIADREEGGAGQENALLCGSPDFSEAVTGSLASCLFWHGETPLVAHSHVRRAYKNVCPPSDHSRCTSQQEDVHLPVLRDPLESTCRHAKEGREGSAVRAGGAVDLTDDLTSLLRNTAFRVLETSLLRYYEALDEWTRCPSNRGVAAVSHDPGDRVEEAISQIEHHAGGQALFFTAQHLIQSPLRQNVTAVVEGLRLVAIQALVLDSPRCEDWLLKGGLATTLADAFFSVWHRLTLRADDIGAHERICTEKSYPAIGESSNGLCNRLLLTMLLLHQRYCSCCANGGSMYAVIAPLAFECSLLRSLVDLLVPDSASTEFSLFAWPSPLSDFDCSLPSSNSSGVTQKLWTQSIAYPHSLSVVDAKMARWDLLDELASLSEHCTRGTRWLWLDSPRSVRLAACDEINKSMHATNNYAGYLLPWSTVAASRHPLRFYDESGQSSLKASEFDSAVESLVLKKGKSVFRLVSIAEEASLFGSIDCTTELSLGHSVTVINPGAVPKRGRAKDVSGAGGNPTCCGNEEYDFLD</sequence>
<dbReference type="AlphaFoldDB" id="G0U451"/>
<gene>
    <name evidence="2" type="ORF">TVY486_1012560</name>
</gene>